<comment type="caution">
    <text evidence="3">The sequence shown here is derived from an EMBL/GenBank/DDBJ whole genome shotgun (WGS) entry which is preliminary data.</text>
</comment>
<sequence>MRHLILLFLVLTSVNAWEWPFPLSKIFGSSEKKNTTEGTKAPEKQITAASPPPDVSPFSQGGEGQFVDSASTQAVDVL</sequence>
<feature type="signal peptide" evidence="2">
    <location>
        <begin position="1"/>
        <end position="16"/>
    </location>
</feature>
<evidence type="ECO:0000313" key="3">
    <source>
        <dbReference type="EMBL" id="KAJ1353849.1"/>
    </source>
</evidence>
<feature type="compositionally biased region" description="Polar residues" evidence="1">
    <location>
        <begin position="68"/>
        <end position="78"/>
    </location>
</feature>
<keyword evidence="4" id="KW-1185">Reference proteome</keyword>
<gene>
    <name evidence="3" type="ORF">KIN20_010611</name>
</gene>
<feature type="compositionally biased region" description="Basic and acidic residues" evidence="1">
    <location>
        <begin position="30"/>
        <end position="43"/>
    </location>
</feature>
<keyword evidence="2" id="KW-0732">Signal</keyword>
<feature type="chain" id="PRO_5042244780" evidence="2">
    <location>
        <begin position="17"/>
        <end position="78"/>
    </location>
</feature>
<name>A0AAD5MZ79_PARTN</name>
<accession>A0AAD5MZ79</accession>
<evidence type="ECO:0000256" key="1">
    <source>
        <dbReference type="SAM" id="MobiDB-lite"/>
    </source>
</evidence>
<dbReference type="Proteomes" id="UP001196413">
    <property type="component" value="Unassembled WGS sequence"/>
</dbReference>
<dbReference type="AlphaFoldDB" id="A0AAD5MZ79"/>
<proteinExistence type="predicted"/>
<dbReference type="EMBL" id="JAHQIW010001869">
    <property type="protein sequence ID" value="KAJ1353849.1"/>
    <property type="molecule type" value="Genomic_DNA"/>
</dbReference>
<feature type="region of interest" description="Disordered" evidence="1">
    <location>
        <begin position="27"/>
        <end position="78"/>
    </location>
</feature>
<organism evidence="3 4">
    <name type="scientific">Parelaphostrongylus tenuis</name>
    <name type="common">Meningeal worm</name>
    <dbReference type="NCBI Taxonomy" id="148309"/>
    <lineage>
        <taxon>Eukaryota</taxon>
        <taxon>Metazoa</taxon>
        <taxon>Ecdysozoa</taxon>
        <taxon>Nematoda</taxon>
        <taxon>Chromadorea</taxon>
        <taxon>Rhabditida</taxon>
        <taxon>Rhabditina</taxon>
        <taxon>Rhabditomorpha</taxon>
        <taxon>Strongyloidea</taxon>
        <taxon>Metastrongylidae</taxon>
        <taxon>Parelaphostrongylus</taxon>
    </lineage>
</organism>
<reference evidence="3" key="1">
    <citation type="submission" date="2021-06" db="EMBL/GenBank/DDBJ databases">
        <title>Parelaphostrongylus tenuis whole genome reference sequence.</title>
        <authorList>
            <person name="Garwood T.J."/>
            <person name="Larsen P.A."/>
            <person name="Fountain-Jones N.M."/>
            <person name="Garbe J.R."/>
            <person name="Macchietto M.G."/>
            <person name="Kania S.A."/>
            <person name="Gerhold R.W."/>
            <person name="Richards J.E."/>
            <person name="Wolf T.M."/>
        </authorList>
    </citation>
    <scope>NUCLEOTIDE SEQUENCE</scope>
    <source>
        <strain evidence="3">MNPRO001-30</strain>
        <tissue evidence="3">Meninges</tissue>
    </source>
</reference>
<protein>
    <submittedName>
        <fullName evidence="3">Uncharacterized protein</fullName>
    </submittedName>
</protein>
<evidence type="ECO:0000313" key="4">
    <source>
        <dbReference type="Proteomes" id="UP001196413"/>
    </source>
</evidence>
<evidence type="ECO:0000256" key="2">
    <source>
        <dbReference type="SAM" id="SignalP"/>
    </source>
</evidence>